<dbReference type="SUPFAM" id="SSF51713">
    <property type="entry name" value="tRNA-guanine transglycosylase"/>
    <property type="match status" value="1"/>
</dbReference>
<gene>
    <name evidence="7" type="primary">tgt</name>
    <name evidence="9" type="ORF">SAMN02745126_04372</name>
</gene>
<evidence type="ECO:0000256" key="5">
    <source>
        <dbReference type="ARBA" id="ARBA00022785"/>
    </source>
</evidence>
<protein>
    <recommendedName>
        <fullName evidence="7">Queuine tRNA-ribosyltransferase</fullName>
        <ecNumber evidence="7">2.4.2.29</ecNumber>
    </recommendedName>
    <alternativeName>
        <fullName evidence="7">Guanine insertion enzyme</fullName>
    </alternativeName>
    <alternativeName>
        <fullName evidence="7">tRNA-guanine transglycosylase</fullName>
    </alternativeName>
</protein>
<dbReference type="AlphaFoldDB" id="A0A1T4S7A9"/>
<dbReference type="InterPro" id="IPR002616">
    <property type="entry name" value="tRNA_ribo_trans-like"/>
</dbReference>
<keyword evidence="7" id="KW-0479">Metal-binding</keyword>
<feature type="binding site" evidence="7">
    <location>
        <position position="145"/>
    </location>
    <ligand>
        <name>substrate</name>
    </ligand>
</feature>
<dbReference type="FunFam" id="3.20.20.105:FF:000001">
    <property type="entry name" value="Queuine tRNA-ribosyltransferase"/>
    <property type="match status" value="1"/>
</dbReference>
<feature type="region of interest" description="RNA binding" evidence="7">
    <location>
        <begin position="246"/>
        <end position="252"/>
    </location>
</feature>
<reference evidence="10" key="1">
    <citation type="submission" date="2017-02" db="EMBL/GenBank/DDBJ databases">
        <authorList>
            <person name="Varghese N."/>
            <person name="Submissions S."/>
        </authorList>
    </citation>
    <scope>NUCLEOTIDE SEQUENCE [LARGE SCALE GENOMIC DNA]</scope>
    <source>
        <strain evidence="10">ATCC 27094</strain>
    </source>
</reference>
<evidence type="ECO:0000313" key="9">
    <source>
        <dbReference type="EMBL" id="SKA24115.1"/>
    </source>
</evidence>
<keyword evidence="2 7" id="KW-0328">Glycosyltransferase</keyword>
<feature type="region of interest" description="RNA binding; important for wobble base 34 recognition" evidence="7">
    <location>
        <begin position="270"/>
        <end position="274"/>
    </location>
</feature>
<evidence type="ECO:0000256" key="3">
    <source>
        <dbReference type="ARBA" id="ARBA00022679"/>
    </source>
</evidence>
<feature type="binding site" evidence="7">
    <location>
        <position position="215"/>
    </location>
    <ligand>
        <name>substrate</name>
    </ligand>
</feature>
<comment type="cofactor">
    <cofactor evidence="7">
        <name>Zn(2+)</name>
        <dbReference type="ChEBI" id="CHEBI:29105"/>
    </cofactor>
    <text evidence="7">Binds 1 zinc ion per subunit.</text>
</comment>
<comment type="catalytic activity">
    <reaction evidence="6 7">
        <text>7-aminomethyl-7-carbaguanine + guanosine(34) in tRNA = 7-aminomethyl-7-carbaguanosine(34) in tRNA + guanine</text>
        <dbReference type="Rhea" id="RHEA:24104"/>
        <dbReference type="Rhea" id="RHEA-COMP:10341"/>
        <dbReference type="Rhea" id="RHEA-COMP:10342"/>
        <dbReference type="ChEBI" id="CHEBI:16235"/>
        <dbReference type="ChEBI" id="CHEBI:58703"/>
        <dbReference type="ChEBI" id="CHEBI:74269"/>
        <dbReference type="ChEBI" id="CHEBI:82833"/>
        <dbReference type="EC" id="2.4.2.29"/>
    </reaction>
</comment>
<dbReference type="InterPro" id="IPR036511">
    <property type="entry name" value="TGT-like_sf"/>
</dbReference>
<dbReference type="NCBIfam" id="TIGR00449">
    <property type="entry name" value="tgt_general"/>
    <property type="match status" value="1"/>
</dbReference>
<comment type="function">
    <text evidence="7">Catalyzes the base-exchange of a guanine (G) residue with the queuine precursor 7-aminomethyl-7-deazaguanine (PreQ1) at position 34 (anticodon wobble position) in tRNAs with GU(N) anticodons (tRNA-Asp, -Asn, -His and -Tyr). Catalysis occurs through a double-displacement mechanism. The nucleophile active site attacks the C1' of nucleotide 34 to detach the guanine base from the RNA, forming a covalent enzyme-RNA intermediate. The proton acceptor active site deprotonates the incoming PreQ1, allowing a nucleophilic attack on the C1' of the ribose to form the product. After dissociation, two additional enzymatic reactions on the tRNA convert PreQ1 to queuine (Q), resulting in the hypermodified nucleoside queuosine (7-(((4,5-cis-dihydroxy-2-cyclopenten-1-yl)amino)methyl)-7-deazaguanosine).</text>
</comment>
<keyword evidence="5 7" id="KW-0671">Queuosine biosynthesis</keyword>
<evidence type="ECO:0000313" key="10">
    <source>
        <dbReference type="Proteomes" id="UP000190092"/>
    </source>
</evidence>
<accession>A0A1T4S7A9</accession>
<proteinExistence type="inferred from homology"/>
<evidence type="ECO:0000256" key="6">
    <source>
        <dbReference type="ARBA" id="ARBA00050112"/>
    </source>
</evidence>
<evidence type="ECO:0000256" key="2">
    <source>
        <dbReference type="ARBA" id="ARBA00022676"/>
    </source>
</evidence>
<name>A0A1T4S7A9_9HYPH</name>
<comment type="subunit">
    <text evidence="7">Homodimer. Within each dimer, one monomer is responsible for RNA recognition and catalysis, while the other monomer binds to the replacement base PreQ1.</text>
</comment>
<evidence type="ECO:0000256" key="1">
    <source>
        <dbReference type="ARBA" id="ARBA00004691"/>
    </source>
</evidence>
<dbReference type="GO" id="GO:0005829">
    <property type="term" value="C:cytosol"/>
    <property type="evidence" value="ECO:0007669"/>
    <property type="project" value="TreeGrafter"/>
</dbReference>
<dbReference type="HAMAP" id="MF_00168">
    <property type="entry name" value="Q_tRNA_Tgt"/>
    <property type="match status" value="1"/>
</dbReference>
<feature type="binding site" evidence="7">
    <location>
        <begin position="91"/>
        <end position="95"/>
    </location>
    <ligand>
        <name>substrate</name>
    </ligand>
</feature>
<comment type="similarity">
    <text evidence="7">Belongs to the queuine tRNA-ribosyltransferase family.</text>
</comment>
<feature type="domain" description="tRNA-guanine(15) transglycosylase-like" evidence="8">
    <location>
        <begin position="12"/>
        <end position="365"/>
    </location>
</feature>
<sequence>MSLSFELLATDGLARRGRIATAHGTVETPAFMPVGTAGTVKAMMPQSVAETGAEIVLGNTYHLMLRPGAERVAALGGLHKFMNWPRAILTDSGGFQVMSLKELRKIDRDGVTFRSPIDGIQHRLTPERSIQIQHLLDADITMSFDECTPWPVEKEDAARSMRLSMDWAGRGKHAFVDRPGYGLFGIVQGSTFPDLREESAKALTAIGFDGYAVGGLAVGEGQELMFQTLETTVPLLPADRPRYLMGVGRPSDIVGAVRRGIDMFDCVMPTRAGRTAQAFTRRGELNLRNARHRDDPRPIDERCGCPACRHHSRAYLHHLIRSEEILGPMLLTWHNLHYYQDIMRGLRAAIETQSFGHWIAAFEQEQGRGDLPPL</sequence>
<dbReference type="GO" id="GO:0008479">
    <property type="term" value="F:tRNA-guanosine(34) queuine transglycosylase activity"/>
    <property type="evidence" value="ECO:0007669"/>
    <property type="project" value="UniProtKB-UniRule"/>
</dbReference>
<keyword evidence="4 7" id="KW-0819">tRNA processing</keyword>
<dbReference type="EMBL" id="FUWJ01000007">
    <property type="protein sequence ID" value="SKA24115.1"/>
    <property type="molecule type" value="Genomic_DNA"/>
</dbReference>
<dbReference type="EC" id="2.4.2.29" evidence="7"/>
<organism evidence="9 10">
    <name type="scientific">Enhydrobacter aerosaccus</name>
    <dbReference type="NCBI Taxonomy" id="225324"/>
    <lineage>
        <taxon>Bacteria</taxon>
        <taxon>Pseudomonadati</taxon>
        <taxon>Pseudomonadota</taxon>
        <taxon>Alphaproteobacteria</taxon>
        <taxon>Hyphomicrobiales</taxon>
        <taxon>Enhydrobacter</taxon>
    </lineage>
</organism>
<comment type="pathway">
    <text evidence="1 7">tRNA modification; tRNA-queuosine biosynthesis.</text>
</comment>
<dbReference type="InterPro" id="IPR004803">
    <property type="entry name" value="TGT"/>
</dbReference>
<dbReference type="Gene3D" id="3.20.20.105">
    <property type="entry name" value="Queuine tRNA-ribosyltransferase-like"/>
    <property type="match status" value="1"/>
</dbReference>
<dbReference type="OrthoDB" id="9805417at2"/>
<dbReference type="Pfam" id="PF01702">
    <property type="entry name" value="TGT"/>
    <property type="match status" value="1"/>
</dbReference>
<feature type="active site" description="Nucleophile" evidence="7">
    <location>
        <position position="265"/>
    </location>
</feature>
<dbReference type="PANTHER" id="PTHR46499">
    <property type="entry name" value="QUEUINE TRNA-RIBOSYLTRANSFERASE"/>
    <property type="match status" value="1"/>
</dbReference>
<dbReference type="Proteomes" id="UP000190092">
    <property type="component" value="Unassembled WGS sequence"/>
</dbReference>
<evidence type="ECO:0000259" key="8">
    <source>
        <dbReference type="Pfam" id="PF01702"/>
    </source>
</evidence>
<feature type="binding site" evidence="7">
    <location>
        <position position="334"/>
    </location>
    <ligand>
        <name>Zn(2+)</name>
        <dbReference type="ChEBI" id="CHEBI:29105"/>
    </ligand>
</feature>
<evidence type="ECO:0000256" key="4">
    <source>
        <dbReference type="ARBA" id="ARBA00022694"/>
    </source>
</evidence>
<dbReference type="GO" id="GO:0008616">
    <property type="term" value="P:tRNA queuosine(34) biosynthetic process"/>
    <property type="evidence" value="ECO:0007669"/>
    <property type="project" value="UniProtKB-UniRule"/>
</dbReference>
<dbReference type="InterPro" id="IPR050076">
    <property type="entry name" value="ArchSynthase1/Queuine_TRR"/>
</dbReference>
<keyword evidence="3 7" id="KW-0808">Transferase</keyword>
<feature type="binding site" evidence="7">
    <location>
        <position position="188"/>
    </location>
    <ligand>
        <name>substrate</name>
    </ligand>
</feature>
<keyword evidence="10" id="KW-1185">Reference proteome</keyword>
<dbReference type="GO" id="GO:0046872">
    <property type="term" value="F:metal ion binding"/>
    <property type="evidence" value="ECO:0007669"/>
    <property type="project" value="UniProtKB-KW"/>
</dbReference>
<dbReference type="NCBIfam" id="TIGR00430">
    <property type="entry name" value="Q_tRNA_tgt"/>
    <property type="match status" value="1"/>
</dbReference>
<dbReference type="STRING" id="225324.SAMN02745126_04372"/>
<evidence type="ECO:0000256" key="7">
    <source>
        <dbReference type="HAMAP-Rule" id="MF_00168"/>
    </source>
</evidence>
<feature type="active site" description="Proton acceptor" evidence="7">
    <location>
        <position position="91"/>
    </location>
</feature>
<feature type="binding site" evidence="7">
    <location>
        <position position="303"/>
    </location>
    <ligand>
        <name>Zn(2+)</name>
        <dbReference type="ChEBI" id="CHEBI:29105"/>
    </ligand>
</feature>
<dbReference type="UniPathway" id="UPA00392"/>
<dbReference type="RefSeq" id="WP_085936052.1">
    <property type="nucleotide sequence ID" value="NZ_FUWJ01000007.1"/>
</dbReference>
<dbReference type="PANTHER" id="PTHR46499:SF1">
    <property type="entry name" value="QUEUINE TRNA-RIBOSYLTRANSFERASE"/>
    <property type="match status" value="1"/>
</dbReference>
<feature type="binding site" evidence="7">
    <location>
        <position position="308"/>
    </location>
    <ligand>
        <name>Zn(2+)</name>
        <dbReference type="ChEBI" id="CHEBI:29105"/>
    </ligand>
</feature>
<feature type="binding site" evidence="7">
    <location>
        <position position="305"/>
    </location>
    <ligand>
        <name>Zn(2+)</name>
        <dbReference type="ChEBI" id="CHEBI:29105"/>
    </ligand>
</feature>
<keyword evidence="7" id="KW-0862">Zinc</keyword>